<comment type="caution">
    <text evidence="1">The sequence shown here is derived from an EMBL/GenBank/DDBJ whole genome shotgun (WGS) entry which is preliminary data.</text>
</comment>
<evidence type="ECO:0000313" key="1">
    <source>
        <dbReference type="EMBL" id="KAF2417645.1"/>
    </source>
</evidence>
<gene>
    <name evidence="1" type="ORF">EJ08DRAFT_654492</name>
</gene>
<evidence type="ECO:0000313" key="2">
    <source>
        <dbReference type="Proteomes" id="UP000800235"/>
    </source>
</evidence>
<organism evidence="1 2">
    <name type="scientific">Tothia fuscella</name>
    <dbReference type="NCBI Taxonomy" id="1048955"/>
    <lineage>
        <taxon>Eukaryota</taxon>
        <taxon>Fungi</taxon>
        <taxon>Dikarya</taxon>
        <taxon>Ascomycota</taxon>
        <taxon>Pezizomycotina</taxon>
        <taxon>Dothideomycetes</taxon>
        <taxon>Pleosporomycetidae</taxon>
        <taxon>Venturiales</taxon>
        <taxon>Cylindrosympodiaceae</taxon>
        <taxon>Tothia</taxon>
    </lineage>
</organism>
<proteinExistence type="predicted"/>
<dbReference type="EMBL" id="MU007137">
    <property type="protein sequence ID" value="KAF2417645.1"/>
    <property type="molecule type" value="Genomic_DNA"/>
</dbReference>
<name>A0A9P4TST8_9PEZI</name>
<protein>
    <submittedName>
        <fullName evidence="1">Uncharacterized protein</fullName>
    </submittedName>
</protein>
<feature type="non-terminal residue" evidence="1">
    <location>
        <position position="226"/>
    </location>
</feature>
<keyword evidence="2" id="KW-1185">Reference proteome</keyword>
<dbReference type="Proteomes" id="UP000800235">
    <property type="component" value="Unassembled WGS sequence"/>
</dbReference>
<sequence length="226" mass="25315">MDSSAKSATANTMDPSMVVSLHHGFTTEIEQLLEVQEFVKGPVLRICLTEKINALQTRKPAPDTSGSNPSMDWESSSLLLRPLSSVCDNILVIQNYVEKLKAIYQDPYFHTEQYGPNTMKWMKEEGQLYCDALTFRFTNTHNMLEALAGECGEAGQLGGVKDLRIWLNRVMALLIQMGLRMKDLKNGISLPFAEGIVGHWESSSCVNHELLSAIRETFKACIKNML</sequence>
<accession>A0A9P4TST8</accession>
<reference evidence="1" key="1">
    <citation type="journal article" date="2020" name="Stud. Mycol.">
        <title>101 Dothideomycetes genomes: a test case for predicting lifestyles and emergence of pathogens.</title>
        <authorList>
            <person name="Haridas S."/>
            <person name="Albert R."/>
            <person name="Binder M."/>
            <person name="Bloem J."/>
            <person name="Labutti K."/>
            <person name="Salamov A."/>
            <person name="Andreopoulos B."/>
            <person name="Baker S."/>
            <person name="Barry K."/>
            <person name="Bills G."/>
            <person name="Bluhm B."/>
            <person name="Cannon C."/>
            <person name="Castanera R."/>
            <person name="Culley D."/>
            <person name="Daum C."/>
            <person name="Ezra D."/>
            <person name="Gonzalez J."/>
            <person name="Henrissat B."/>
            <person name="Kuo A."/>
            <person name="Liang C."/>
            <person name="Lipzen A."/>
            <person name="Lutzoni F."/>
            <person name="Magnuson J."/>
            <person name="Mondo S."/>
            <person name="Nolan M."/>
            <person name="Ohm R."/>
            <person name="Pangilinan J."/>
            <person name="Park H.-J."/>
            <person name="Ramirez L."/>
            <person name="Alfaro M."/>
            <person name="Sun H."/>
            <person name="Tritt A."/>
            <person name="Yoshinaga Y."/>
            <person name="Zwiers L.-H."/>
            <person name="Turgeon B."/>
            <person name="Goodwin S."/>
            <person name="Spatafora J."/>
            <person name="Crous P."/>
            <person name="Grigoriev I."/>
        </authorList>
    </citation>
    <scope>NUCLEOTIDE SEQUENCE</scope>
    <source>
        <strain evidence="1">CBS 130266</strain>
    </source>
</reference>
<dbReference type="AlphaFoldDB" id="A0A9P4TST8"/>